<dbReference type="RefSeq" id="WP_123388809.1">
    <property type="nucleotide sequence ID" value="NZ_RKHO01000001.1"/>
</dbReference>
<evidence type="ECO:0000313" key="8">
    <source>
        <dbReference type="EMBL" id="ROR89454.1"/>
    </source>
</evidence>
<dbReference type="Proteomes" id="UP000281738">
    <property type="component" value="Unassembled WGS sequence"/>
</dbReference>
<keyword evidence="4 8" id="KW-0808">Transferase</keyword>
<dbReference type="Gene3D" id="3.40.50.12580">
    <property type="match status" value="1"/>
</dbReference>
<dbReference type="GO" id="GO:0019350">
    <property type="term" value="P:teichoic acid biosynthetic process"/>
    <property type="evidence" value="ECO:0007669"/>
    <property type="project" value="UniProtKB-KW"/>
</dbReference>
<comment type="caution">
    <text evidence="8">The sequence shown here is derived from an EMBL/GenBank/DDBJ whole genome shotgun (WGS) entry which is preliminary data.</text>
</comment>
<name>A0A3N2CQ56_9ACTN</name>
<evidence type="ECO:0000256" key="3">
    <source>
        <dbReference type="ARBA" id="ARBA00022475"/>
    </source>
</evidence>
<dbReference type="Pfam" id="PF00535">
    <property type="entry name" value="Glycos_transf_2"/>
    <property type="match status" value="1"/>
</dbReference>
<reference evidence="8 9" key="1">
    <citation type="submission" date="2018-11" db="EMBL/GenBank/DDBJ databases">
        <title>Sequencing the genomes of 1000 actinobacteria strains.</title>
        <authorList>
            <person name="Klenk H.-P."/>
        </authorList>
    </citation>
    <scope>NUCLEOTIDE SEQUENCE [LARGE SCALE GENOMIC DNA]</scope>
    <source>
        <strain evidence="8 9">DSM 12652</strain>
    </source>
</reference>
<accession>A0A3N2CQ56</accession>
<dbReference type="Gene3D" id="3.90.550.10">
    <property type="entry name" value="Spore Coat Polysaccharide Biosynthesis Protein SpsA, Chain A"/>
    <property type="match status" value="1"/>
</dbReference>
<keyword evidence="3" id="KW-1003">Cell membrane</keyword>
<dbReference type="EMBL" id="RKHO01000001">
    <property type="protein sequence ID" value="ROR89454.1"/>
    <property type="molecule type" value="Genomic_DNA"/>
</dbReference>
<evidence type="ECO:0000256" key="6">
    <source>
        <dbReference type="ARBA" id="ARBA00023136"/>
    </source>
</evidence>
<gene>
    <name evidence="8" type="ORF">EDD33_0278</name>
</gene>
<evidence type="ECO:0000256" key="2">
    <source>
        <dbReference type="ARBA" id="ARBA00010488"/>
    </source>
</evidence>
<sequence>MSRARRALVRLAQQPWAAPARRVRRRVLERRMPLLSVVVPVHDAEPFLERCVDSLVAQAARLELVIVDDGSRDASLELARSLARRHPRVVVVAQEHQGVGAARNAGVARATGDYLAFCDADDTVTPGGYDRLVAALERSGSDLAVGGALLQFRGQFSQPDFVRRSNAQRRLGVSVEEVPELLGNTVVGARVFRRSAWDRDGLRFTSDDERSDVALVVASLLGSASVDVLPAPVYRWHAREDNRSLHQRDLADPERVAERVASLRTAGLLLAERPPSMGETYFSELLHSTVPDLVRAAVCRDTDYWSALSSELARLLDSIPPSALRRVPVADRITAWLCAHDELATTEAYLEYVVDNQRGLPFSVVSGHPSIALPFLDDLADAPPGLTEVAEVDLAFRTRLVRLAWAGDGLLRVGGVAFREYLDDRFGPRTIELHLVDDAGRVVRVPTTSSEEVRANQWAARPNEDHTSAGFTADIELDRLSPGTWRVEVHLEVAGRASSKGFDSRTGIGSAGLLEPQTGPTGTSVPVWREHEGLRLRVGTVQPPPARGDRRDEGPLVESVDVHDGRLWLRGTADRSFEVRLAGPRAVTEDASAVVTDGRFEVGIDLLVDEWGVGATASLPANVYKVMVSSPGSPRPLQVARSLWRELPSPVDAEHWTVAPQVSGDGDLSVRIVPVEYLESRTAYVRRALRDELYQESRTRPLLDVVLFETFAGKGTGDNPGALCAELARRDLGLDLVFAAVDHSTVPPDGARTVIRYSAEWFELLGRARYLVVNASLPYFFRKREGQLYFQTWHGTPLKRIAHDRPHLDFFNWHHRRQLLLARDGWDFLLSQSEACGRFLSSAFRYSGPLMELGYPRNDILALPEGDAVRRRVRAHFGIPDDARVVLYAPTWRDNNRVGRVFNKVLYLDPLEVVARVPNAFVLVRGHYNSVGAAEDRSVSDRVVDVTRYPDIADLYLAADVLVTDYSSVFFDFAITDKPMVFLAPDLREYRDDNRGFYLDYHDTVPGPVCLTTAEVVEAVLAPDTYGETREAFRRRFTPHDDGGAAARVVDAILASHPLPGGRASAG</sequence>
<dbReference type="InterPro" id="IPR001173">
    <property type="entry name" value="Glyco_trans_2-like"/>
</dbReference>
<evidence type="ECO:0000313" key="9">
    <source>
        <dbReference type="Proteomes" id="UP000281738"/>
    </source>
</evidence>
<dbReference type="InterPro" id="IPR043149">
    <property type="entry name" value="TagF_N"/>
</dbReference>
<dbReference type="Gene3D" id="3.40.50.11820">
    <property type="match status" value="1"/>
</dbReference>
<protein>
    <submittedName>
        <fullName evidence="8">CDP-glycerol glycerophosphotransferase</fullName>
    </submittedName>
</protein>
<feature type="domain" description="Glycosyltransferase 2-like" evidence="7">
    <location>
        <begin position="36"/>
        <end position="155"/>
    </location>
</feature>
<evidence type="ECO:0000256" key="5">
    <source>
        <dbReference type="ARBA" id="ARBA00022944"/>
    </source>
</evidence>
<dbReference type="PANTHER" id="PTHR37316">
    <property type="entry name" value="TEICHOIC ACID GLYCEROL-PHOSPHATE PRIMASE"/>
    <property type="match status" value="1"/>
</dbReference>
<dbReference type="GO" id="GO:0005886">
    <property type="term" value="C:plasma membrane"/>
    <property type="evidence" value="ECO:0007669"/>
    <property type="project" value="UniProtKB-SubCell"/>
</dbReference>
<dbReference type="SUPFAM" id="SSF53756">
    <property type="entry name" value="UDP-Glycosyltransferase/glycogen phosphorylase"/>
    <property type="match status" value="1"/>
</dbReference>
<dbReference type="InterPro" id="IPR029044">
    <property type="entry name" value="Nucleotide-diphossugar_trans"/>
</dbReference>
<dbReference type="SUPFAM" id="SSF53448">
    <property type="entry name" value="Nucleotide-diphospho-sugar transferases"/>
    <property type="match status" value="1"/>
</dbReference>
<keyword evidence="5" id="KW-0777">Teichoic acid biosynthesis</keyword>
<evidence type="ECO:0000259" key="7">
    <source>
        <dbReference type="Pfam" id="PF00535"/>
    </source>
</evidence>
<dbReference type="GO" id="GO:0047355">
    <property type="term" value="F:CDP-glycerol glycerophosphotransferase activity"/>
    <property type="evidence" value="ECO:0007669"/>
    <property type="project" value="InterPro"/>
</dbReference>
<comment type="similarity">
    <text evidence="2">Belongs to the CDP-glycerol glycerophosphotransferase family.</text>
</comment>
<keyword evidence="9" id="KW-1185">Reference proteome</keyword>
<organism evidence="8 9">
    <name type="scientific">Nocardioides aurantiacus</name>
    <dbReference type="NCBI Taxonomy" id="86796"/>
    <lineage>
        <taxon>Bacteria</taxon>
        <taxon>Bacillati</taxon>
        <taxon>Actinomycetota</taxon>
        <taxon>Actinomycetes</taxon>
        <taxon>Propionibacteriales</taxon>
        <taxon>Nocardioidaceae</taxon>
        <taxon>Nocardioides</taxon>
    </lineage>
</organism>
<proteinExistence type="inferred from homology"/>
<dbReference type="OrthoDB" id="8549922at2"/>
<keyword evidence="6" id="KW-0472">Membrane</keyword>
<dbReference type="InterPro" id="IPR051612">
    <property type="entry name" value="Teichoic_Acid_Biosynth"/>
</dbReference>
<comment type="subcellular location">
    <subcellularLocation>
        <location evidence="1">Cell membrane</location>
        <topology evidence="1">Peripheral membrane protein</topology>
    </subcellularLocation>
</comment>
<dbReference type="InterPro" id="IPR007554">
    <property type="entry name" value="Glycerophosphate_synth"/>
</dbReference>
<dbReference type="CDD" id="cd00761">
    <property type="entry name" value="Glyco_tranf_GTA_type"/>
    <property type="match status" value="1"/>
</dbReference>
<evidence type="ECO:0000256" key="4">
    <source>
        <dbReference type="ARBA" id="ARBA00022679"/>
    </source>
</evidence>
<evidence type="ECO:0000256" key="1">
    <source>
        <dbReference type="ARBA" id="ARBA00004202"/>
    </source>
</evidence>
<dbReference type="InterPro" id="IPR043148">
    <property type="entry name" value="TagF_C"/>
</dbReference>
<dbReference type="Pfam" id="PF04464">
    <property type="entry name" value="Glyphos_transf"/>
    <property type="match status" value="1"/>
</dbReference>
<dbReference type="PANTHER" id="PTHR37316:SF3">
    <property type="entry name" value="TEICHOIC ACID GLYCEROL-PHOSPHATE TRANSFERASE"/>
    <property type="match status" value="1"/>
</dbReference>
<dbReference type="AlphaFoldDB" id="A0A3N2CQ56"/>